<feature type="region of interest" description="Disordered" evidence="8">
    <location>
        <begin position="1"/>
        <end position="22"/>
    </location>
</feature>
<keyword evidence="7" id="KW-0998">Cell outer membrane</keyword>
<keyword evidence="6 9" id="KW-0472">Membrane</keyword>
<feature type="compositionally biased region" description="Gly residues" evidence="8">
    <location>
        <begin position="151"/>
        <end position="165"/>
    </location>
</feature>
<feature type="domain" description="DUF11" evidence="10">
    <location>
        <begin position="4090"/>
        <end position="4194"/>
    </location>
</feature>
<dbReference type="NCBIfam" id="TIGR02543">
    <property type="entry name" value="List_Bact_rpt"/>
    <property type="match status" value="1"/>
</dbReference>
<evidence type="ECO:0000256" key="3">
    <source>
        <dbReference type="ARBA" id="ARBA00004613"/>
    </source>
</evidence>
<organism evidence="11 12">
    <name type="scientific">Raoultibacter timonensis</name>
    <dbReference type="NCBI Taxonomy" id="1907662"/>
    <lineage>
        <taxon>Bacteria</taxon>
        <taxon>Bacillati</taxon>
        <taxon>Actinomycetota</taxon>
        <taxon>Coriobacteriia</taxon>
        <taxon>Eggerthellales</taxon>
        <taxon>Eggerthellaceae</taxon>
        <taxon>Raoultibacter</taxon>
    </lineage>
</organism>
<dbReference type="Pfam" id="PF09479">
    <property type="entry name" value="Flg_new"/>
    <property type="match status" value="4"/>
</dbReference>
<dbReference type="InterPro" id="IPR011050">
    <property type="entry name" value="Pectin_lyase_fold/virulence"/>
</dbReference>
<evidence type="ECO:0000313" key="11">
    <source>
        <dbReference type="EMBL" id="BDE94795.1"/>
    </source>
</evidence>
<feature type="compositionally biased region" description="Low complexity" evidence="8">
    <location>
        <begin position="109"/>
        <end position="135"/>
    </location>
</feature>
<feature type="region of interest" description="Disordered" evidence="8">
    <location>
        <begin position="91"/>
        <end position="169"/>
    </location>
</feature>
<dbReference type="InterPro" id="IPR042229">
    <property type="entry name" value="Listeria/Bacterioides_rpt_sf"/>
</dbReference>
<dbReference type="NCBIfam" id="TIGR04226">
    <property type="entry name" value="RrgB_K2N_iso_D2"/>
    <property type="match status" value="1"/>
</dbReference>
<feature type="transmembrane region" description="Helical" evidence="9">
    <location>
        <begin position="4233"/>
        <end position="4255"/>
    </location>
</feature>
<accession>A0ABN6M9V7</accession>
<evidence type="ECO:0000256" key="5">
    <source>
        <dbReference type="ARBA" id="ARBA00022729"/>
    </source>
</evidence>
<dbReference type="NCBIfam" id="TIGR01376">
    <property type="entry name" value="POMP_repeat"/>
    <property type="match status" value="1"/>
</dbReference>
<dbReference type="InterPro" id="IPR006626">
    <property type="entry name" value="PbH1"/>
</dbReference>
<evidence type="ECO:0000256" key="9">
    <source>
        <dbReference type="SAM" id="Phobius"/>
    </source>
</evidence>
<keyword evidence="9" id="KW-1133">Transmembrane helix</keyword>
<evidence type="ECO:0000313" key="12">
    <source>
        <dbReference type="Proteomes" id="UP001320544"/>
    </source>
</evidence>
<feature type="domain" description="DUF11" evidence="10">
    <location>
        <begin position="3679"/>
        <end position="3798"/>
    </location>
</feature>
<dbReference type="SUPFAM" id="SSF51126">
    <property type="entry name" value="Pectin lyase-like"/>
    <property type="match status" value="2"/>
</dbReference>
<dbReference type="InterPro" id="IPR003368">
    <property type="entry name" value="POMP_repeat"/>
</dbReference>
<name>A0ABN6M9V7_9ACTN</name>
<dbReference type="RefSeq" id="WP_244411331.1">
    <property type="nucleotide sequence ID" value="NZ_AP025564.1"/>
</dbReference>
<sequence length="4264" mass="441198">MGKASGGIEHIQAAKRREKGGGVPAMRKAVSLALSILLVVTSLGVPSFASAEPSGSAAPTSTGEASAIVPLANAAGPLVADASGAQSGNGLAVLPQTAGDSNGSGGSGEATAGSTDEAAGSSAEGSSDGESGNSSDDGDTGGASGSEGAEGPEGAGDGLGEGAGAGDVEADGLDDEAALAAAAAADGIIPLSDNKLIYWNPSDVPIRDPDDQRIIAAAGDDTNTGASADYPVLTYDRVQELFRLTTGATVVVMTTVQLGSTATNGTVIAPQNMTIDGIDPQSTLNNDVTFTFWDKTVEELFLVPDEGDGSSAATLTLKDVKIVGDPVVGTMRIIGGIENTGGQLNIGQNVSVEGAIQTDLDDWGRSDAGTGAIYNPLQLTATPNPGTVYTLYYSGIADNLNYQYVNVVETTVPGLDIKPYFQLNSGNTAYNWQLVYDNEGPTLAGDPAGVFDITKLELYCSFQYEAIYLSGKGDDENFGGNCRFPVKTFDRAKELLEHTNLQGRGVIYICDTVTIDGSETWSLPVATFPDARVMICRDPDHKHNESAQAATLTSNMIRVPAGATLTTSDITIQMDTSPSADSRTVLVQPGATFNMGDGTRILGSETTSTAVVGIGVDVQGAAGKKTTFTMTGGEIGYRSQGVRIKGVSYQPANTVFAMSGGAVLNNYQYSRGAPISGDYGAGISVGDATVTISGTALITGNQSYNTSGSSSSTSSHGGGLYAKGASTVTMSGGTFEANKATARSGGGGAVSLHENAKFIMTGGTMKSNQVGEYGLGGAIAAYKYSSVDISGGALFESNYGRNGGAVYATDDASLRIAGATFKSNTGTYAGAVGTGSTVTMDLTAATFDSNKAEYGGAIHGSNIKAIASSPGSIVFTSNIATRYGGNLSTYESRGDVILGGVVIEKGSAPLGAGIHTASGVLKLTDCTITDNVATGSGGGLYVAAGTVTMDGVTTVARNEAVSEGGGISLQGGSFTMKSGDVTDNLCTDGASSNAYFADEAYLLGGRFGASAPTTGGVFVDIPANHARKVYVDANQLTLDNNNFFLNTALSRLLLLDAPGSSVSLPISVNTEVFEVGSTVVEPVGSVTVAGQTYELEDASPYVATFEGGTIPPKTTLGGFNKNIILVGEGVYVDGMGGNDVTNGGTSPDDAVATYARAEQILRERIADANAASVPAAQTFEPFIYICGEVRVIDAQVWSLDYQNDSAYTQQHKAYDSEWFPQVKRFASYYGTMVTALGGSGSLTLENIVVNGMAEAVSPENPNVTSSTAGGVDAIIDIDLGASVVLDSGSVVSNNFQYGIRMKGQSSIVMQGDSVLSSHRNDAITLTAGSTARLADQARITCETTSNLGYAGRAGVSVSGSNGPLMKTSVGMEDESVIEAKGSLGIEVLDGAKAVVGTSSDTDASHPTIIVDGGTGIYAANDAEVILQGFARIESITAKRGVGYHAAGGSDAIAGPKLTAKDDVTISGFSSALRFGSSKGASADLSGRTKIDLSQFGIYTGGSGSLAYTDLAVTFTDDAGIDSCDRGVFMDLREAASGPAANVTFSGDSYIDNATSGPAYEDYASGTNLTLSDNARFSNGQSQGVYVRRASDIPYYTAGTITLTDQATISGYKNNGIYITDYTTERLSDYDIVMTGSASISDNGQNGVRLDQGPTLSMGPGTSILRNNQGGTITKGMSIWTKGALFIDANAEIDDETYLAYEGNIITLTNELGTPIDELSAGKFKLAYIQAFVGHRVVGPDAARGVADATDYYDLYQTTDNIPRDYGIVHGTDADETYIVVIPGRDVYIAGNNSYGVAAEGDDANNGASPSTPVRTFARALEILKTREKGGDIYICNYMVEPYLASKGINDLDWSLPEGGLFTNDKGDTWQPLIKREENYKGILISVTATPTPFVAANLTFDDARPAVQDTRQQIMTVDGLGVANLTNVEFTNAITHSSYGGVLSVGATGTVTMNGGGFRDIRTSNSAGGSAFVINNAGTLRMSNVEVTDVHVTGVAPLFSNQGTMSVTDSSIHGIISEGTRSYSLMGGLFRSAGGSLTIHDTHIRDNHLSTDSQVQGGLFYISQSAFTLSGTTVVEDNVVSQVGTGSIYGGLVYLTASNTVATDATIAGATIRNNEVKNEGQPNNSWVYGAGFHLAAANVTLTMNGGSIEDTATNLRYFRGGAVMVGNGTFVMADGTIEGNAATWGPAVYVDKNGAFTLAGGTIKNNRTVTGAEASKQNAAIYVDSPNFTLKGGRTTVEDRIFLTTRDNAITLAGSIYQKDRLYKVDVPTTTSLSSSPFRKGDAVVVPDGDVIRTATAYYRYFEVSAPGFVLEKQAPNLVLKAYIFMDSTTSVPSGQRDGATPATPYQSFAEAKSKELAAGNDLTHTVFFVSGPMIVTGSETWTLSEGLIDTDGDGIVEMTSRIIRYTGFSLTGTAYPAYLGELVTVESGGSFELTDIAIDGRRDIDEITGGSLVKVELGASFNLGVNAALSLNDNTDGSASGTYYTTGGKGGAIFNEGTTTIADTAAIAQTKAGKGAAIYQNGTLTMLAGTSSISGSVYLTGTKTSDVSAGFSSIVNVEDAYVPSGQLSIALENPYNHREVVEYPGGSVPTTAQAAYFGLEPDVAALFKLGNRNLAGNILELQQKGVVYLDGVNGLPGNNGETPDTAVDTLEHAYELLKAAEAFSPDGSGGGVIIVVNTVTVQPGDSFSLTNNATDELSVYNKGKSDEVETAGTVYIRRYAQPTAHNTLVGYTAPTHYGTLFNVAGTFECQGMPFDGHSEPFSGTAPFAADGVDALDPVISVADGGSFAGSFTTVVNNDNVATDGKGGAVRIERGGSALLTNASTTNTQADFGDSIYQAGTLELAGGYLGLTDEIYLAGTGSTSAPQNSAFITARERGIMNSGGTPFSITLEDVYRGRPVVEYPASGTNPGATDKKLYRLEDQVSAVYSLGNRSGAENMLELQFVAGVYVDGVNGLNTNTGFDPENAVETLSQAYKVAEQENAGTIYVVNTVTMDASAYITSTSYTAGLMGDPEETVLTGNSITIERYSRPDAYASLPGFDKESHTGTLIEVTGGMLAVDDLVIDGHKNRVAGSDIGPKATANGVSAEAPLIATSGSGNLQLYGGAVLQNNKNVSTTVFGGAVSNRATVRFEDATLAGNEAARGSGVYHDGAKFELASITDASFAGHEIYLASANTGTSETPVWADRAIEVTKELPGAVSGTGALLVNVDRAERTRPIAEFDVGTYAGSVAAEREHFKLGATVPANLKMEQSLVFADTIELQDWISVGVTKTWVMPTGASAGSRIEFELRNTDEDGDQTTKSVWVDVPALGNPTCSDGTVTVNGDGSWTIQVGHVSGYESASGYTDPIAYELVETKVDNTDVADTLWNPSVTGSAATGFALKNAQKLTIDYEANGAVGDVPDDQTVVMGSSAAAAANDQTVPLAYSGKVFAGWNTKADGTGTHYKAGESITPTDDMTLWAMWLVASKTSAKEHTGNTDLKRGEELTYTIAVTLPEDATDLVISDLVPAETSFKAGSLLVNGADAGLKGAYNAIDKKVTWTIGTLAKDTQLTVSFTVTLDEDAESVAEITNVADVAYGGSTYQTNLKKDPVGTSYTVTYHGNGSDEGTAPSDPNNYLPTEQVVVLGRASLAKDGWTFVGWNTAADGSGTHYAPAATLNLSADLDLYAMWSQAVKTSAKENADDTYLQPGEQISYSIAVTVPMGLAGDLTITDVVPAGLTYDVGSAGAQAVYTDGTRSIVWTIGGVSAGEVVTVGFTATADADIVSGTAQLPVKNKAAIAATEWGSYDSTETNDTAALTTQVTYHGNGATGGTAPVDEGYYLVDADATVLDNKGAPALVADGMHFAGWNTQADGTGAHYDAGDAAAVPEGGLDLYAQWLGIEKSSAEDEPTAPLKPNEKLRYTIEVAVPDAQAITVSDAVPAGTSYEGSSANMGGQLVGDEVVWTLNPSGPGTITLTFEVIVDADAQTGALVENTAEVMVTSGAYESNTVEDEVTINEYRVLYREGAADTGSAPVDAVIYDDDEVATVLDNVGTPDLMTRALLGDGSPLAKEKSHFVGWNTEPDGTGTHFKPGDTIAMRGDVTLHAMWMGVEKTVNVEEGEEVKPGQELEYTLKVDLSDPLAFASAMLVDPVPASVTYVDGSATEGGAYDAARHAVVWTIDPAAVGETVYSFKVRVDASALGGSVISNTALVSAAGANGIEAEYRSNTVDVRIAPQTPAGIGLISNIVRTGDPLVVTVVLVGAIAALALALGAAAAHKKRRRDMR</sequence>
<evidence type="ECO:0000256" key="1">
    <source>
        <dbReference type="ARBA" id="ARBA00004196"/>
    </source>
</evidence>
<dbReference type="InterPro" id="IPR001434">
    <property type="entry name" value="OmcB-like_DUF11"/>
</dbReference>
<dbReference type="Gene3D" id="2.60.40.740">
    <property type="match status" value="1"/>
</dbReference>
<dbReference type="SMART" id="SM00710">
    <property type="entry name" value="PbH1"/>
    <property type="match status" value="13"/>
</dbReference>
<gene>
    <name evidence="11" type="ORF">CE91St30_01280</name>
</gene>
<keyword evidence="5" id="KW-0732">Signal</keyword>
<keyword evidence="4" id="KW-0964">Secreted</keyword>
<dbReference type="EMBL" id="AP025564">
    <property type="protein sequence ID" value="BDE94795.1"/>
    <property type="molecule type" value="Genomic_DNA"/>
</dbReference>
<keyword evidence="9" id="KW-0812">Transmembrane</keyword>
<proteinExistence type="predicted"/>
<evidence type="ECO:0000259" key="10">
    <source>
        <dbReference type="Pfam" id="PF01345"/>
    </source>
</evidence>
<keyword evidence="12" id="KW-1185">Reference proteome</keyword>
<dbReference type="InterPro" id="IPR013378">
    <property type="entry name" value="InlB-like_B-rpt"/>
</dbReference>
<evidence type="ECO:0000256" key="6">
    <source>
        <dbReference type="ARBA" id="ARBA00023136"/>
    </source>
</evidence>
<dbReference type="InterPro" id="IPR026466">
    <property type="entry name" value="Fim_isopep_form_D2_dom"/>
</dbReference>
<dbReference type="Gene3D" id="2.60.40.4270">
    <property type="entry name" value="Listeria-Bacteroides repeat domain"/>
    <property type="match status" value="3"/>
</dbReference>
<evidence type="ECO:0000256" key="4">
    <source>
        <dbReference type="ARBA" id="ARBA00022525"/>
    </source>
</evidence>
<evidence type="ECO:0000256" key="7">
    <source>
        <dbReference type="ARBA" id="ARBA00023237"/>
    </source>
</evidence>
<feature type="domain" description="DUF11" evidence="10">
    <location>
        <begin position="3476"/>
        <end position="3576"/>
    </location>
</feature>
<comment type="subcellular location">
    <subcellularLocation>
        <location evidence="1">Cell envelope</location>
    </subcellularLocation>
    <subcellularLocation>
        <location evidence="2">Cell outer membrane</location>
    </subcellularLocation>
    <subcellularLocation>
        <location evidence="3">Secreted</location>
    </subcellularLocation>
</comment>
<evidence type="ECO:0000256" key="8">
    <source>
        <dbReference type="SAM" id="MobiDB-lite"/>
    </source>
</evidence>
<dbReference type="NCBIfam" id="TIGR01451">
    <property type="entry name" value="B_ant_repeat"/>
    <property type="match status" value="2"/>
</dbReference>
<dbReference type="Proteomes" id="UP001320544">
    <property type="component" value="Chromosome"/>
</dbReference>
<protein>
    <recommendedName>
        <fullName evidence="10">DUF11 domain-containing protein</fullName>
    </recommendedName>
</protein>
<evidence type="ECO:0000256" key="2">
    <source>
        <dbReference type="ARBA" id="ARBA00004442"/>
    </source>
</evidence>
<dbReference type="InterPro" id="IPR047589">
    <property type="entry name" value="DUF11_rpt"/>
</dbReference>
<reference evidence="11 12" key="1">
    <citation type="submission" date="2022-01" db="EMBL/GenBank/DDBJ databases">
        <title>Novel bile acid biosynthetic pathways are enriched in the microbiome of centenarians.</title>
        <authorList>
            <person name="Sato Y."/>
            <person name="Atarashi K."/>
            <person name="Plichta R.D."/>
            <person name="Arai Y."/>
            <person name="Sasajima S."/>
            <person name="Kearney M.S."/>
            <person name="Suda W."/>
            <person name="Takeshita K."/>
            <person name="Sasaki T."/>
            <person name="Okamoto S."/>
            <person name="Skelly N.A."/>
            <person name="Okamura Y."/>
            <person name="Vlamakis H."/>
            <person name="Li Y."/>
            <person name="Tanoue T."/>
            <person name="Takei H."/>
            <person name="Nittono H."/>
            <person name="Narushima S."/>
            <person name="Irie J."/>
            <person name="Itoh H."/>
            <person name="Moriya K."/>
            <person name="Sugiura Y."/>
            <person name="Suematsu M."/>
            <person name="Moritoki N."/>
            <person name="Shibata S."/>
            <person name="Littman R.D."/>
            <person name="Fischbach A.M."/>
            <person name="Uwamino Y."/>
            <person name="Inoue T."/>
            <person name="Honda A."/>
            <person name="Hattori M."/>
            <person name="Murai T."/>
            <person name="Xavier J.R."/>
            <person name="Hirose N."/>
            <person name="Honda K."/>
        </authorList>
    </citation>
    <scope>NUCLEOTIDE SEQUENCE [LARGE SCALE GENOMIC DNA]</scope>
    <source>
        <strain evidence="11 12">CE91-St30</strain>
    </source>
</reference>
<dbReference type="Pfam" id="PF01345">
    <property type="entry name" value="DUF11"/>
    <property type="match status" value="3"/>
</dbReference>